<proteinExistence type="predicted"/>
<feature type="compositionally biased region" description="Low complexity" evidence="1">
    <location>
        <begin position="115"/>
        <end position="133"/>
    </location>
</feature>
<evidence type="ECO:0000313" key="3">
    <source>
        <dbReference type="Proteomes" id="UP000664940"/>
    </source>
</evidence>
<reference evidence="2 3" key="1">
    <citation type="journal article" date="2020" name="Nature">
        <title>Six reference-quality genomes reveal evolution of bat adaptations.</title>
        <authorList>
            <person name="Jebb D."/>
            <person name="Huang Z."/>
            <person name="Pippel M."/>
            <person name="Hughes G.M."/>
            <person name="Lavrichenko K."/>
            <person name="Devanna P."/>
            <person name="Winkler S."/>
            <person name="Jermiin L.S."/>
            <person name="Skirmuntt E.C."/>
            <person name="Katzourakis A."/>
            <person name="Burkitt-Gray L."/>
            <person name="Ray D.A."/>
            <person name="Sullivan K.A.M."/>
            <person name="Roscito J.G."/>
            <person name="Kirilenko B.M."/>
            <person name="Davalos L.M."/>
            <person name="Corthals A.P."/>
            <person name="Power M.L."/>
            <person name="Jones G."/>
            <person name="Ransome R.D."/>
            <person name="Dechmann D.K.N."/>
            <person name="Locatelli A.G."/>
            <person name="Puechmaille S.J."/>
            <person name="Fedrigo O."/>
            <person name="Jarvis E.D."/>
            <person name="Hiller M."/>
            <person name="Vernes S.C."/>
            <person name="Myers E.W."/>
            <person name="Teeling E.C."/>
        </authorList>
    </citation>
    <scope>NUCLEOTIDE SEQUENCE [LARGE SCALE GENOMIC DNA]</scope>
    <source>
        <strain evidence="2">Bat1K_MPI-CBG_1</strain>
    </source>
</reference>
<organism evidence="2 3">
    <name type="scientific">Phyllostomus discolor</name>
    <name type="common">pale spear-nosed bat</name>
    <dbReference type="NCBI Taxonomy" id="89673"/>
    <lineage>
        <taxon>Eukaryota</taxon>
        <taxon>Metazoa</taxon>
        <taxon>Chordata</taxon>
        <taxon>Craniata</taxon>
        <taxon>Vertebrata</taxon>
        <taxon>Euteleostomi</taxon>
        <taxon>Mammalia</taxon>
        <taxon>Eutheria</taxon>
        <taxon>Laurasiatheria</taxon>
        <taxon>Chiroptera</taxon>
        <taxon>Yangochiroptera</taxon>
        <taxon>Phyllostomidae</taxon>
        <taxon>Phyllostominae</taxon>
        <taxon>Phyllostomus</taxon>
    </lineage>
</organism>
<feature type="region of interest" description="Disordered" evidence="1">
    <location>
        <begin position="45"/>
        <end position="66"/>
    </location>
</feature>
<accession>A0A833YIV5</accession>
<evidence type="ECO:0000313" key="2">
    <source>
        <dbReference type="EMBL" id="KAF6075058.1"/>
    </source>
</evidence>
<comment type="caution">
    <text evidence="2">The sequence shown here is derived from an EMBL/GenBank/DDBJ whole genome shotgun (WGS) entry which is preliminary data.</text>
</comment>
<feature type="region of interest" description="Disordered" evidence="1">
    <location>
        <begin position="110"/>
        <end position="165"/>
    </location>
</feature>
<gene>
    <name evidence="2" type="ORF">HJG60_009456</name>
</gene>
<evidence type="ECO:0000256" key="1">
    <source>
        <dbReference type="SAM" id="MobiDB-lite"/>
    </source>
</evidence>
<sequence>MRPSPKSYMHLTPSVCSSGFVNVSVFNVWPEALFVLQWGSGTRGGWTPRPGSHRIRSPRPACSTVQGRTGPRVFKALDWERELRKREKATHLLQQQAVCWSLGFPVGGTPGGEGLSSPTSAGEGEGPGQAAALPPCPRTALHPVDPQGQAGSPEASRLCRPPALPHLGSRPSLAPALAGLTPGQCSVRVQEAALGRPQIRSFPGGALSAVTCKLCSKNALGGSPGPLLSREAQALLPDSGGVGGGLCPFPPSLSCFYVLGNGEGGPTTHSWTLSPSPLRPLLLKDENPNTGFIFRVGLKGSGCPGAELAAGLAVPLGVCEAHTLLQLQKASSRAARPYLTAGTSTFSSP</sequence>
<name>A0A833YIV5_9CHIR</name>
<dbReference type="Proteomes" id="UP000664940">
    <property type="component" value="Unassembled WGS sequence"/>
</dbReference>
<dbReference type="AlphaFoldDB" id="A0A833YIV5"/>
<dbReference type="EMBL" id="JABVXQ010000015">
    <property type="protein sequence ID" value="KAF6075058.1"/>
    <property type="molecule type" value="Genomic_DNA"/>
</dbReference>
<protein>
    <submittedName>
        <fullName evidence="2">Uncharacterized protein</fullName>
    </submittedName>
</protein>